<keyword evidence="6" id="KW-1185">Reference proteome</keyword>
<dbReference type="RefSeq" id="WP_373654545.1">
    <property type="nucleotide sequence ID" value="NZ_JBGUAW010000002.1"/>
</dbReference>
<dbReference type="InterPro" id="IPR015168">
    <property type="entry name" value="SsuA/THI5"/>
</dbReference>
<dbReference type="SUPFAM" id="SSF53850">
    <property type="entry name" value="Periplasmic binding protein-like II"/>
    <property type="match status" value="1"/>
</dbReference>
<dbReference type="Gene3D" id="3.40.190.10">
    <property type="entry name" value="Periplasmic binding protein-like II"/>
    <property type="match status" value="2"/>
</dbReference>
<evidence type="ECO:0000256" key="1">
    <source>
        <dbReference type="ARBA" id="ARBA00004418"/>
    </source>
</evidence>
<reference evidence="5 6" key="1">
    <citation type="submission" date="2024-08" db="EMBL/GenBank/DDBJ databases">
        <title>Whole-genome sequencing of halo(alkali)philic microorganisms from hypersaline lakes.</title>
        <authorList>
            <person name="Sorokin D.Y."/>
            <person name="Merkel A.Y."/>
            <person name="Messina E."/>
            <person name="Yakimov M."/>
        </authorList>
    </citation>
    <scope>NUCLEOTIDE SEQUENCE [LARGE SCALE GENOMIC DNA]</scope>
    <source>
        <strain evidence="5 6">Cl-TMA</strain>
    </source>
</reference>
<evidence type="ECO:0000256" key="2">
    <source>
        <dbReference type="ARBA" id="ARBA00010742"/>
    </source>
</evidence>
<comment type="subcellular location">
    <subcellularLocation>
        <location evidence="1">Periplasm</location>
    </subcellularLocation>
</comment>
<proteinExistence type="inferred from homology"/>
<dbReference type="EMBL" id="JBGUAW010000002">
    <property type="protein sequence ID" value="MFA9459758.1"/>
    <property type="molecule type" value="Genomic_DNA"/>
</dbReference>
<dbReference type="Proteomes" id="UP001575181">
    <property type="component" value="Unassembled WGS sequence"/>
</dbReference>
<evidence type="ECO:0000256" key="3">
    <source>
        <dbReference type="ARBA" id="ARBA00022729"/>
    </source>
</evidence>
<keyword evidence="3" id="KW-0732">Signal</keyword>
<evidence type="ECO:0000259" key="4">
    <source>
        <dbReference type="Pfam" id="PF09084"/>
    </source>
</evidence>
<feature type="domain" description="SsuA/THI5-like" evidence="4">
    <location>
        <begin position="53"/>
        <end position="258"/>
    </location>
</feature>
<protein>
    <submittedName>
        <fullName evidence="5">ABC transporter substrate-binding protein</fullName>
    </submittedName>
</protein>
<comment type="caution">
    <text evidence="5">The sequence shown here is derived from an EMBL/GenBank/DDBJ whole genome shotgun (WGS) entry which is preliminary data.</text>
</comment>
<gene>
    <name evidence="5" type="ORF">ACERLL_02825</name>
</gene>
<dbReference type="Pfam" id="PF09084">
    <property type="entry name" value="NMT1"/>
    <property type="match status" value="1"/>
</dbReference>
<organism evidence="5 6">
    <name type="scientific">Thiohalorhabdus methylotrophus</name>
    <dbReference type="NCBI Taxonomy" id="3242694"/>
    <lineage>
        <taxon>Bacteria</taxon>
        <taxon>Pseudomonadati</taxon>
        <taxon>Pseudomonadota</taxon>
        <taxon>Gammaproteobacteria</taxon>
        <taxon>Thiohalorhabdales</taxon>
        <taxon>Thiohalorhabdaceae</taxon>
        <taxon>Thiohalorhabdus</taxon>
    </lineage>
</organism>
<comment type="similarity">
    <text evidence="2">Belongs to the bacterial solute-binding protein SsuA/TauA family.</text>
</comment>
<name>A0ABV4TTB4_9GAMM</name>
<dbReference type="PANTHER" id="PTHR30024">
    <property type="entry name" value="ALIPHATIC SULFONATES-BINDING PROTEIN-RELATED"/>
    <property type="match status" value="1"/>
</dbReference>
<sequence>MPAAALFPPGRRAYPRRASPWLLMLLLVVLGGCQKAEDPLRIGINPWPGYDYLYLAAQKGWFREAGVAVDLVEFTSLGDSRRAFERGQTDVLGGTVVELLLMSHHSERRPRAFYAVNWSRGADEILARAPIRSVRDLEGKRVGVEPASLDLLVLAVALERNGLPFSAVERVPMPQAEMPAALAKDRIQAAVTYPPASLDILQRVRSRSIFSTAEAPHTVLDLLITDVRILENRPEDLVRVVRTFQRALRYAEAHPDEAHGIMARREGLPPSGLRRLLEGLEVLGLAEQKEIWAPGGPVPTNLARSAAILRAAHQLDGETPEVANLLDARIIRRAAENR</sequence>
<accession>A0ABV4TTB4</accession>
<dbReference type="PANTHER" id="PTHR30024:SF47">
    <property type="entry name" value="TAURINE-BINDING PERIPLASMIC PROTEIN"/>
    <property type="match status" value="1"/>
</dbReference>
<evidence type="ECO:0000313" key="5">
    <source>
        <dbReference type="EMBL" id="MFA9459758.1"/>
    </source>
</evidence>
<evidence type="ECO:0000313" key="6">
    <source>
        <dbReference type="Proteomes" id="UP001575181"/>
    </source>
</evidence>